<keyword evidence="2" id="KW-0677">Repeat</keyword>
<dbReference type="PANTHER" id="PTHR45982">
    <property type="entry name" value="REGULATOR OF CHROMOSOME CONDENSATION"/>
    <property type="match status" value="1"/>
</dbReference>
<feature type="repeat" description="RCC1" evidence="3">
    <location>
        <begin position="63"/>
        <end position="115"/>
    </location>
</feature>
<gene>
    <name evidence="5" type="ORF">COEREDRAFT_21589</name>
</gene>
<dbReference type="Proteomes" id="UP000242474">
    <property type="component" value="Unassembled WGS sequence"/>
</dbReference>
<dbReference type="Pfam" id="PF25390">
    <property type="entry name" value="WD40_RLD"/>
    <property type="match status" value="1"/>
</dbReference>
<dbReference type="AlphaFoldDB" id="A0A2G5BKR2"/>
<feature type="repeat" description="RCC1" evidence="3">
    <location>
        <begin position="284"/>
        <end position="333"/>
    </location>
</feature>
<dbReference type="PROSITE" id="PS00626">
    <property type="entry name" value="RCC1_2"/>
    <property type="match status" value="3"/>
</dbReference>
<reference evidence="5 6" key="1">
    <citation type="journal article" date="2015" name="Genome Biol. Evol.">
        <title>Phylogenomic analyses indicate that early fungi evolved digesting cell walls of algal ancestors of land plants.</title>
        <authorList>
            <person name="Chang Y."/>
            <person name="Wang S."/>
            <person name="Sekimoto S."/>
            <person name="Aerts A.L."/>
            <person name="Choi C."/>
            <person name="Clum A."/>
            <person name="LaButti K.M."/>
            <person name="Lindquist E.A."/>
            <person name="Yee Ngan C."/>
            <person name="Ohm R.A."/>
            <person name="Salamov A.A."/>
            <person name="Grigoriev I.V."/>
            <person name="Spatafora J.W."/>
            <person name="Berbee M.L."/>
        </authorList>
    </citation>
    <scope>NUCLEOTIDE SEQUENCE [LARGE SCALE GENOMIC DNA]</scope>
    <source>
        <strain evidence="5 6">NRRL 1564</strain>
    </source>
</reference>
<dbReference type="PRINTS" id="PR00633">
    <property type="entry name" value="RCCNDNSATION"/>
</dbReference>
<sequence length="346" mass="36578">MVIILALGSNSSGQLATGDLEDVHFLVPCTFTAEAQISSGDSVEQWHVCGGGNHAFAWPSDGTSLLACGSNKDGELGCGYASTTLALEWTPVTFPGRRVLQVACGWNHTLLLNEQGDLYATGSNGFGQCSTASSVGVWNRVLPSNMDTAATVVFTSIACGMRHSLALSDNGLVYGWGAGRAGQLGMVLNGKNTKVPSMMLISDGLPPISMIACGRSHSVLLSHDRQTVFVSGQDKYGQCGSSNAQPIAGVWRSFRLPRPALKICSGWEFCAALLESSHGDRNSGTVVAWGRSDHGQLGQAVQPPFCRELVDVPLTNVCDLTCGSNHVVVMTANGEVFMWGWNEHGN</sequence>
<dbReference type="InterPro" id="IPR000408">
    <property type="entry name" value="Reg_chr_condens"/>
</dbReference>
<protein>
    <submittedName>
        <fullName evidence="5">RCC1/BLIP-II protein</fullName>
    </submittedName>
</protein>
<feature type="repeat" description="RCC1" evidence="3">
    <location>
        <begin position="116"/>
        <end position="170"/>
    </location>
</feature>
<dbReference type="STRING" id="763665.A0A2G5BKR2"/>
<dbReference type="EMBL" id="KZ303486">
    <property type="protein sequence ID" value="PIA19598.1"/>
    <property type="molecule type" value="Genomic_DNA"/>
</dbReference>
<feature type="repeat" description="RCC1" evidence="3">
    <location>
        <begin position="171"/>
        <end position="224"/>
    </location>
</feature>
<keyword evidence="1" id="KW-0344">Guanine-nucleotide releasing factor</keyword>
<dbReference type="PROSITE" id="PS50012">
    <property type="entry name" value="RCC1_3"/>
    <property type="match status" value="4"/>
</dbReference>
<dbReference type="InterPro" id="IPR051553">
    <property type="entry name" value="Ran_GTPase-activating"/>
</dbReference>
<dbReference type="OrthoDB" id="5370059at2759"/>
<dbReference type="PANTHER" id="PTHR45982:SF8">
    <property type="entry name" value="E3 UBIQUITIN-PROTEIN LIGASE HERC2-LIKE PROTEIN-RELATED"/>
    <property type="match status" value="1"/>
</dbReference>
<accession>A0A2G5BKR2</accession>
<feature type="domain" description="RCC1-like" evidence="4">
    <location>
        <begin position="4"/>
        <end position="346"/>
    </location>
</feature>
<evidence type="ECO:0000256" key="2">
    <source>
        <dbReference type="ARBA" id="ARBA00022737"/>
    </source>
</evidence>
<name>A0A2G5BKR2_COERN</name>
<evidence type="ECO:0000313" key="5">
    <source>
        <dbReference type="EMBL" id="PIA19598.1"/>
    </source>
</evidence>
<dbReference type="Gene3D" id="2.130.10.30">
    <property type="entry name" value="Regulator of chromosome condensation 1/beta-lactamase-inhibitor protein II"/>
    <property type="match status" value="2"/>
</dbReference>
<proteinExistence type="predicted"/>
<evidence type="ECO:0000259" key="4">
    <source>
        <dbReference type="Pfam" id="PF25390"/>
    </source>
</evidence>
<feature type="non-terminal residue" evidence="5">
    <location>
        <position position="346"/>
    </location>
</feature>
<organism evidence="5 6">
    <name type="scientific">Coemansia reversa (strain ATCC 12441 / NRRL 1564)</name>
    <dbReference type="NCBI Taxonomy" id="763665"/>
    <lineage>
        <taxon>Eukaryota</taxon>
        <taxon>Fungi</taxon>
        <taxon>Fungi incertae sedis</taxon>
        <taxon>Zoopagomycota</taxon>
        <taxon>Kickxellomycotina</taxon>
        <taxon>Kickxellomycetes</taxon>
        <taxon>Kickxellales</taxon>
        <taxon>Kickxellaceae</taxon>
        <taxon>Coemansia</taxon>
    </lineage>
</organism>
<evidence type="ECO:0000313" key="6">
    <source>
        <dbReference type="Proteomes" id="UP000242474"/>
    </source>
</evidence>
<evidence type="ECO:0000256" key="1">
    <source>
        <dbReference type="ARBA" id="ARBA00022658"/>
    </source>
</evidence>
<dbReference type="InterPro" id="IPR009091">
    <property type="entry name" value="RCC1/BLIP-II"/>
</dbReference>
<keyword evidence="6" id="KW-1185">Reference proteome</keyword>
<dbReference type="SUPFAM" id="SSF50985">
    <property type="entry name" value="RCC1/BLIP-II"/>
    <property type="match status" value="1"/>
</dbReference>
<evidence type="ECO:0000256" key="3">
    <source>
        <dbReference type="PROSITE-ProRule" id="PRU00235"/>
    </source>
</evidence>
<dbReference type="InterPro" id="IPR058923">
    <property type="entry name" value="RCC1-like_dom"/>
</dbReference>